<dbReference type="Pfam" id="PF13692">
    <property type="entry name" value="Glyco_trans_1_4"/>
    <property type="match status" value="1"/>
</dbReference>
<evidence type="ECO:0000313" key="2">
    <source>
        <dbReference type="Proteomes" id="UP000315759"/>
    </source>
</evidence>
<dbReference type="RefSeq" id="WP_142551027.1">
    <property type="nucleotide sequence ID" value="NZ_VIFX01000005.1"/>
</dbReference>
<sequence length="373" mass="40443">MSTDLSQTRLVYIAPRVGIGGVGDFAEAFVDAVRSHFAEVVEYRHGGPGDDSVSDLRRHSAAIRKLVAEAPGGRVLVHAELSGGAVVPFWATAKLPDHVPVTATIHDPPHPIWWPARTRFMAQHWLVNHAVHFPLRRVSYAVQRKWLRATTLFVLTESGAKSIRPAYPHARVVRVPHQVADRPDIRPPEQRPLAIGLFGLVYRGKGFEQIGALRKLLPPEIAIRVAGRGTEDLPRIEGIDVVGGIEGEAEDAFFESVRAIVMPYGKRSPYGMGYPSSAVMAHAVAYGTPVICTDHGALGDLGENEGVVVLRGLSHAPDEVAAAFADAVTALVDDDAKLATLGQEVQVQRKARSAVEIAKAYTTVWSELLENSE</sequence>
<keyword evidence="2" id="KW-1185">Reference proteome</keyword>
<dbReference type="GO" id="GO:0016740">
    <property type="term" value="F:transferase activity"/>
    <property type="evidence" value="ECO:0007669"/>
    <property type="project" value="UniProtKB-KW"/>
</dbReference>
<comment type="caution">
    <text evidence="1">The sequence shown here is derived from an EMBL/GenBank/DDBJ whole genome shotgun (WGS) entry which is preliminary data.</text>
</comment>
<dbReference type="SUPFAM" id="SSF53756">
    <property type="entry name" value="UDP-Glycosyltransferase/glycogen phosphorylase"/>
    <property type="match status" value="1"/>
</dbReference>
<reference evidence="1 2" key="1">
    <citation type="submission" date="2018-10" db="EMBL/GenBank/DDBJ databases">
        <title>Draft genome of Mycobacterium hodleri strain B.</title>
        <authorList>
            <person name="Amande T.J."/>
            <person name="Mcgenity T.J."/>
        </authorList>
    </citation>
    <scope>NUCLEOTIDE SEQUENCE [LARGE SCALE GENOMIC DNA]</scope>
    <source>
        <strain evidence="1 2">B</strain>
    </source>
</reference>
<accession>A0A544W5R4</accession>
<evidence type="ECO:0000313" key="1">
    <source>
        <dbReference type="EMBL" id="TQR87568.1"/>
    </source>
</evidence>
<dbReference type="AlphaFoldDB" id="A0A544W5R4"/>
<protein>
    <submittedName>
        <fullName evidence="1">Glycosyltransferase</fullName>
    </submittedName>
</protein>
<dbReference type="Proteomes" id="UP000315759">
    <property type="component" value="Unassembled WGS sequence"/>
</dbReference>
<gene>
    <name evidence="1" type="ORF">D8S82_05020</name>
</gene>
<dbReference type="EMBL" id="VIFX01000005">
    <property type="protein sequence ID" value="TQR87568.1"/>
    <property type="molecule type" value="Genomic_DNA"/>
</dbReference>
<name>A0A544W5R4_9MYCO</name>
<dbReference type="Gene3D" id="3.40.50.2000">
    <property type="entry name" value="Glycogen Phosphorylase B"/>
    <property type="match status" value="1"/>
</dbReference>
<organism evidence="1 2">
    <name type="scientific">Mycolicibacterium hodleri</name>
    <dbReference type="NCBI Taxonomy" id="49897"/>
    <lineage>
        <taxon>Bacteria</taxon>
        <taxon>Bacillati</taxon>
        <taxon>Actinomycetota</taxon>
        <taxon>Actinomycetes</taxon>
        <taxon>Mycobacteriales</taxon>
        <taxon>Mycobacteriaceae</taxon>
        <taxon>Mycolicibacterium</taxon>
    </lineage>
</organism>
<proteinExistence type="predicted"/>
<keyword evidence="1" id="KW-0808">Transferase</keyword>